<sequence>MSEWIHVLLAQPTTLVVGRIVLSSFFVIAGIFGIFNFDVIVAEMQTAKLPAPQAFAFATIATQLLGSALLITNFAGLAWLGAGVLGGFTLLCIPLGHPFWLYAEPRRTVDFQIALEHIALTGGLLLAAVASQR</sequence>
<dbReference type="Proteomes" id="UP000617634">
    <property type="component" value="Unassembled WGS sequence"/>
</dbReference>
<comment type="caution">
    <text evidence="6">The sequence shown here is derived from an EMBL/GenBank/DDBJ whole genome shotgun (WGS) entry which is preliminary data.</text>
</comment>
<feature type="transmembrane region" description="Helical" evidence="5">
    <location>
        <begin position="77"/>
        <end position="101"/>
    </location>
</feature>
<comment type="subcellular location">
    <subcellularLocation>
        <location evidence="1">Membrane</location>
        <topology evidence="1">Multi-pass membrane protein</topology>
    </subcellularLocation>
</comment>
<name>A0A931H958_9SPHN</name>
<keyword evidence="3 5" id="KW-1133">Transmembrane helix</keyword>
<evidence type="ECO:0000256" key="1">
    <source>
        <dbReference type="ARBA" id="ARBA00004141"/>
    </source>
</evidence>
<dbReference type="AlphaFoldDB" id="A0A931H958"/>
<dbReference type="InterPro" id="IPR032808">
    <property type="entry name" value="DoxX"/>
</dbReference>
<keyword evidence="7" id="KW-1185">Reference proteome</keyword>
<evidence type="ECO:0000256" key="4">
    <source>
        <dbReference type="ARBA" id="ARBA00023136"/>
    </source>
</evidence>
<keyword evidence="4 5" id="KW-0472">Membrane</keyword>
<accession>A0A931H958</accession>
<evidence type="ECO:0000256" key="2">
    <source>
        <dbReference type="ARBA" id="ARBA00022692"/>
    </source>
</evidence>
<reference evidence="6" key="1">
    <citation type="submission" date="2020-11" db="EMBL/GenBank/DDBJ databases">
        <title>Novosphingobium aureum sp. nov., a marine bacterium isolated from sediment of a salt flat.</title>
        <authorList>
            <person name="Yoo Y."/>
            <person name="Kim J.-J."/>
        </authorList>
    </citation>
    <scope>NUCLEOTIDE SEQUENCE</scope>
    <source>
        <strain evidence="6">YJ-S2-02</strain>
    </source>
</reference>
<feature type="transmembrane region" description="Helical" evidence="5">
    <location>
        <begin position="54"/>
        <end position="71"/>
    </location>
</feature>
<evidence type="ECO:0000313" key="6">
    <source>
        <dbReference type="EMBL" id="MBH0111650.1"/>
    </source>
</evidence>
<keyword evidence="2 5" id="KW-0812">Transmembrane</keyword>
<organism evidence="6 7">
    <name type="scientific">Novosphingobium aureum</name>
    <dbReference type="NCBI Taxonomy" id="2792964"/>
    <lineage>
        <taxon>Bacteria</taxon>
        <taxon>Pseudomonadati</taxon>
        <taxon>Pseudomonadota</taxon>
        <taxon>Alphaproteobacteria</taxon>
        <taxon>Sphingomonadales</taxon>
        <taxon>Sphingomonadaceae</taxon>
        <taxon>Novosphingobium</taxon>
    </lineage>
</organism>
<evidence type="ECO:0000256" key="3">
    <source>
        <dbReference type="ARBA" id="ARBA00022989"/>
    </source>
</evidence>
<dbReference type="RefSeq" id="WP_197160135.1">
    <property type="nucleotide sequence ID" value="NZ_JADZGI010000001.1"/>
</dbReference>
<proteinExistence type="predicted"/>
<evidence type="ECO:0000256" key="5">
    <source>
        <dbReference type="SAM" id="Phobius"/>
    </source>
</evidence>
<dbReference type="EMBL" id="JADZGI010000001">
    <property type="protein sequence ID" value="MBH0111650.1"/>
    <property type="molecule type" value="Genomic_DNA"/>
</dbReference>
<gene>
    <name evidence="6" type="ORF">I5E68_01630</name>
</gene>
<dbReference type="Pfam" id="PF07681">
    <property type="entry name" value="DoxX"/>
    <property type="match status" value="1"/>
</dbReference>
<protein>
    <submittedName>
        <fullName evidence="6">DoxX family protein</fullName>
    </submittedName>
</protein>
<dbReference type="GO" id="GO:0016020">
    <property type="term" value="C:membrane"/>
    <property type="evidence" value="ECO:0007669"/>
    <property type="project" value="UniProtKB-SubCell"/>
</dbReference>
<feature type="transmembrane region" description="Helical" evidence="5">
    <location>
        <begin position="20"/>
        <end position="42"/>
    </location>
</feature>
<evidence type="ECO:0000313" key="7">
    <source>
        <dbReference type="Proteomes" id="UP000617634"/>
    </source>
</evidence>